<evidence type="ECO:0000256" key="3">
    <source>
        <dbReference type="ARBA" id="ARBA00022989"/>
    </source>
</evidence>
<evidence type="ECO:0000259" key="6">
    <source>
        <dbReference type="Pfam" id="PF01694"/>
    </source>
</evidence>
<dbReference type="GO" id="GO:0016020">
    <property type="term" value="C:membrane"/>
    <property type="evidence" value="ECO:0007669"/>
    <property type="project" value="UniProtKB-SubCell"/>
</dbReference>
<dbReference type="GO" id="GO:0004252">
    <property type="term" value="F:serine-type endopeptidase activity"/>
    <property type="evidence" value="ECO:0007669"/>
    <property type="project" value="InterPro"/>
</dbReference>
<evidence type="ECO:0000256" key="4">
    <source>
        <dbReference type="ARBA" id="ARBA00023136"/>
    </source>
</evidence>
<comment type="subcellular location">
    <subcellularLocation>
        <location evidence="1">Membrane</location>
        <topology evidence="1">Multi-pass membrane protein</topology>
    </subcellularLocation>
</comment>
<dbReference type="EMBL" id="JACOPH010000004">
    <property type="protein sequence ID" value="MBC5713972.1"/>
    <property type="molecule type" value="Genomic_DNA"/>
</dbReference>
<dbReference type="Pfam" id="PF01694">
    <property type="entry name" value="Rhomboid"/>
    <property type="match status" value="1"/>
</dbReference>
<dbReference type="Gene3D" id="1.20.1540.10">
    <property type="entry name" value="Rhomboid-like"/>
    <property type="match status" value="1"/>
</dbReference>
<evidence type="ECO:0000256" key="1">
    <source>
        <dbReference type="ARBA" id="ARBA00004141"/>
    </source>
</evidence>
<keyword evidence="3 5" id="KW-1133">Transmembrane helix</keyword>
<accession>A0A923LNC0</accession>
<dbReference type="PANTHER" id="PTHR43066">
    <property type="entry name" value="RHOMBOID-RELATED PROTEIN"/>
    <property type="match status" value="1"/>
</dbReference>
<dbReference type="RefSeq" id="WP_186866750.1">
    <property type="nucleotide sequence ID" value="NZ_JACOPH010000004.1"/>
</dbReference>
<keyword evidence="4 5" id="KW-0472">Membrane</keyword>
<evidence type="ECO:0000256" key="5">
    <source>
        <dbReference type="SAM" id="Phobius"/>
    </source>
</evidence>
<proteinExistence type="predicted"/>
<dbReference type="GO" id="GO:0006508">
    <property type="term" value="P:proteolysis"/>
    <property type="evidence" value="ECO:0007669"/>
    <property type="project" value="UniProtKB-KW"/>
</dbReference>
<sequence>MKISDKRLQLSFNSPVILGFTIACFIILIIDKVTGGASTNALFSVYRSSLFSPLTYVRFFGHVLGHAGWEHFIGNIMLILIVGPLLEEKYGSSNILFVIMATALVTGIVQFIFFPHTQLLGASGVVFALILLSSFTSFKEGKIPLTFILVAVLYIGEQVYQGIFIQDNVSNLTHIIGGAVGSTLGFVMNKNKMNRY</sequence>
<reference evidence="7" key="1">
    <citation type="submission" date="2020-08" db="EMBL/GenBank/DDBJ databases">
        <title>Genome public.</title>
        <authorList>
            <person name="Liu C."/>
            <person name="Sun Q."/>
        </authorList>
    </citation>
    <scope>NUCLEOTIDE SEQUENCE</scope>
    <source>
        <strain evidence="7">BX1005</strain>
    </source>
</reference>
<feature type="transmembrane region" description="Helical" evidence="5">
    <location>
        <begin position="171"/>
        <end position="188"/>
    </location>
</feature>
<keyword evidence="7" id="KW-0645">Protease</keyword>
<dbReference type="InterPro" id="IPR035952">
    <property type="entry name" value="Rhomboid-like_sf"/>
</dbReference>
<dbReference type="Proteomes" id="UP000606720">
    <property type="component" value="Unassembled WGS sequence"/>
</dbReference>
<protein>
    <submittedName>
        <fullName evidence="7">Rhomboid family intramembrane serine protease</fullName>
    </submittedName>
</protein>
<evidence type="ECO:0000256" key="2">
    <source>
        <dbReference type="ARBA" id="ARBA00022692"/>
    </source>
</evidence>
<dbReference type="AlphaFoldDB" id="A0A923LNC0"/>
<keyword evidence="7" id="KW-0378">Hydrolase</keyword>
<dbReference type="InterPro" id="IPR022764">
    <property type="entry name" value="Peptidase_S54_rhomboid_dom"/>
</dbReference>
<feature type="transmembrane region" description="Helical" evidence="5">
    <location>
        <begin position="12"/>
        <end position="30"/>
    </location>
</feature>
<feature type="transmembrane region" description="Helical" evidence="5">
    <location>
        <begin position="145"/>
        <end position="165"/>
    </location>
</feature>
<evidence type="ECO:0000313" key="8">
    <source>
        <dbReference type="Proteomes" id="UP000606720"/>
    </source>
</evidence>
<dbReference type="PROSITE" id="PS51257">
    <property type="entry name" value="PROKAR_LIPOPROTEIN"/>
    <property type="match status" value="1"/>
</dbReference>
<keyword evidence="8" id="KW-1185">Reference proteome</keyword>
<feature type="transmembrane region" description="Helical" evidence="5">
    <location>
        <begin position="95"/>
        <end position="113"/>
    </location>
</feature>
<organism evidence="7 8">
    <name type="scientific">Roseburia zhanii</name>
    <dbReference type="NCBI Taxonomy" id="2763064"/>
    <lineage>
        <taxon>Bacteria</taxon>
        <taxon>Bacillati</taxon>
        <taxon>Bacillota</taxon>
        <taxon>Clostridia</taxon>
        <taxon>Lachnospirales</taxon>
        <taxon>Lachnospiraceae</taxon>
        <taxon>Roseburia</taxon>
    </lineage>
</organism>
<feature type="transmembrane region" description="Helical" evidence="5">
    <location>
        <begin position="59"/>
        <end position="83"/>
    </location>
</feature>
<name>A0A923LNC0_9FIRM</name>
<keyword evidence="2 5" id="KW-0812">Transmembrane</keyword>
<evidence type="ECO:0000313" key="7">
    <source>
        <dbReference type="EMBL" id="MBC5713972.1"/>
    </source>
</evidence>
<comment type="caution">
    <text evidence="7">The sequence shown here is derived from an EMBL/GenBank/DDBJ whole genome shotgun (WGS) entry which is preliminary data.</text>
</comment>
<feature type="domain" description="Peptidase S54 rhomboid" evidence="6">
    <location>
        <begin position="56"/>
        <end position="188"/>
    </location>
</feature>
<feature type="transmembrane region" description="Helical" evidence="5">
    <location>
        <begin position="119"/>
        <end position="138"/>
    </location>
</feature>
<dbReference type="SUPFAM" id="SSF144091">
    <property type="entry name" value="Rhomboid-like"/>
    <property type="match status" value="1"/>
</dbReference>
<gene>
    <name evidence="7" type="ORF">H8S17_07060</name>
</gene>